<dbReference type="InterPro" id="IPR024079">
    <property type="entry name" value="MetalloPept_cat_dom_sf"/>
</dbReference>
<comment type="caution">
    <text evidence="12">The sequence shown here is derived from an EMBL/GenBank/DDBJ whole genome shotgun (WGS) entry which is preliminary data.</text>
</comment>
<evidence type="ECO:0000256" key="5">
    <source>
        <dbReference type="ARBA" id="ARBA00022670"/>
    </source>
</evidence>
<comment type="similarity">
    <text evidence="3">Belongs to the peptidase M10B family.</text>
</comment>
<dbReference type="CDD" id="cd04277">
    <property type="entry name" value="ZnMc_serralysin_like"/>
    <property type="match status" value="1"/>
</dbReference>
<dbReference type="EMBL" id="JAUSVY010000001">
    <property type="protein sequence ID" value="MDQ0503550.1"/>
    <property type="molecule type" value="Genomic_DNA"/>
</dbReference>
<name>A0ABU0L915_XANAG</name>
<evidence type="ECO:0000256" key="8">
    <source>
        <dbReference type="ARBA" id="ARBA00022801"/>
    </source>
</evidence>
<dbReference type="InterPro" id="IPR001818">
    <property type="entry name" value="Pept_M10_metallopeptidase"/>
</dbReference>
<accession>A0ABU0L915</accession>
<keyword evidence="4" id="KW-0964">Secreted</keyword>
<dbReference type="SUPFAM" id="SSF51120">
    <property type="entry name" value="beta-Roll"/>
    <property type="match status" value="2"/>
</dbReference>
<feature type="region of interest" description="Disordered" evidence="10">
    <location>
        <begin position="412"/>
        <end position="440"/>
    </location>
</feature>
<keyword evidence="9" id="KW-0862">Zinc</keyword>
<evidence type="ECO:0000256" key="2">
    <source>
        <dbReference type="ARBA" id="ARBA00004613"/>
    </source>
</evidence>
<dbReference type="PANTHER" id="PTHR38340">
    <property type="entry name" value="S-LAYER PROTEIN"/>
    <property type="match status" value="1"/>
</dbReference>
<evidence type="ECO:0000256" key="4">
    <source>
        <dbReference type="ARBA" id="ARBA00022525"/>
    </source>
</evidence>
<keyword evidence="8" id="KW-0378">Hydrolase</keyword>
<dbReference type="SUPFAM" id="SSF55486">
    <property type="entry name" value="Metalloproteases ('zincins'), catalytic domain"/>
    <property type="match status" value="1"/>
</dbReference>
<dbReference type="InterPro" id="IPR013858">
    <property type="entry name" value="Peptidase_M10B_C"/>
</dbReference>
<evidence type="ECO:0000256" key="9">
    <source>
        <dbReference type="ARBA" id="ARBA00022833"/>
    </source>
</evidence>
<proteinExistence type="inferred from homology"/>
<evidence type="ECO:0000256" key="10">
    <source>
        <dbReference type="SAM" id="MobiDB-lite"/>
    </source>
</evidence>
<dbReference type="Pfam" id="PF00353">
    <property type="entry name" value="HemolysinCabind"/>
    <property type="match status" value="2"/>
</dbReference>
<evidence type="ECO:0000313" key="12">
    <source>
        <dbReference type="EMBL" id="MDQ0503550.1"/>
    </source>
</evidence>
<dbReference type="PANTHER" id="PTHR38340:SF1">
    <property type="entry name" value="S-LAYER PROTEIN"/>
    <property type="match status" value="1"/>
</dbReference>
<dbReference type="Pfam" id="PF08548">
    <property type="entry name" value="Peptidase_M10_C"/>
    <property type="match status" value="2"/>
</dbReference>
<sequence>MSVDAIHAALATTAAASTADLPTYSASQIATYLRYGQGEALVIANSDSAISVNLSGLSAARATLARLALATWSDICGISFTETTGSATITFDDSDVGAYTSYSTSGSTITSADINVAADWYYSDSSVDSYTFQTFIHEIGHALGLGHSGPYDGEATYPDDALYANDSWQMTVMSYFSQEETGQGSYRFVMTPMMADILAVRTMYGYSTTHAGNTTYGFNSTVSGTTSALYDFDNYDEAPSFTIVDDAGTDTLDASGYSDSQLIDLRSGTLSDIGGLTGNIGIYLTTVVENGIGGSGADKIIGNSAANVLNGRNGNDRLSGASGNDRLIGGAGRDILNGGVGNDVMAGGAGNDTYYVDATGDVVQEATGGGTDTVRTALSRYTLGAATEVLVYTGTSAFVGNGNGLANTITGGSGNDRLSGGSGNDRISGGAGRDTLNGGTGVDVLTGGSGRDIFVYSSIAQSRSSAYDRLTDFSTASGDRLNLSAIDADTTTSGVNDAFVYVGTSAFSGTAGELRYAQGKILGDVNGDGAADLMISVGSSFTFSSSSVIV</sequence>
<comment type="subcellular location">
    <subcellularLocation>
        <location evidence="2">Secreted</location>
    </subcellularLocation>
</comment>
<dbReference type="RefSeq" id="WP_307499597.1">
    <property type="nucleotide sequence ID" value="NZ_JAUSVY010000001.1"/>
</dbReference>
<evidence type="ECO:0000259" key="11">
    <source>
        <dbReference type="SMART" id="SM00235"/>
    </source>
</evidence>
<dbReference type="InterPro" id="IPR001343">
    <property type="entry name" value="Hemolysn_Ca-bd"/>
</dbReference>
<keyword evidence="6" id="KW-0479">Metal-binding</keyword>
<dbReference type="InterPro" id="IPR034033">
    <property type="entry name" value="Serralysin-like"/>
</dbReference>
<evidence type="ECO:0000256" key="6">
    <source>
        <dbReference type="ARBA" id="ARBA00022723"/>
    </source>
</evidence>
<dbReference type="Proteomes" id="UP001241747">
    <property type="component" value="Unassembled WGS sequence"/>
</dbReference>
<evidence type="ECO:0000313" key="13">
    <source>
        <dbReference type="Proteomes" id="UP001241747"/>
    </source>
</evidence>
<dbReference type="Pfam" id="PF00413">
    <property type="entry name" value="Peptidase_M10"/>
    <property type="match status" value="1"/>
</dbReference>
<dbReference type="PROSITE" id="PS00330">
    <property type="entry name" value="HEMOLYSIN_CALCIUM"/>
    <property type="match status" value="5"/>
</dbReference>
<evidence type="ECO:0000256" key="3">
    <source>
        <dbReference type="ARBA" id="ARBA00009490"/>
    </source>
</evidence>
<gene>
    <name evidence="12" type="ORF">QOZ94_000320</name>
</gene>
<keyword evidence="7" id="KW-0677">Repeat</keyword>
<feature type="domain" description="Peptidase metallopeptidase" evidence="11">
    <location>
        <begin position="39"/>
        <end position="185"/>
    </location>
</feature>
<keyword evidence="13" id="KW-1185">Reference proteome</keyword>
<protein>
    <submittedName>
        <fullName evidence="12">Ca2+-binding RTX toxin-like protein</fullName>
    </submittedName>
</protein>
<dbReference type="Gene3D" id="3.40.390.10">
    <property type="entry name" value="Collagenase (Catalytic Domain)"/>
    <property type="match status" value="1"/>
</dbReference>
<evidence type="ECO:0000256" key="1">
    <source>
        <dbReference type="ARBA" id="ARBA00001913"/>
    </source>
</evidence>
<keyword evidence="5" id="KW-0645">Protease</keyword>
<dbReference type="SMART" id="SM00235">
    <property type="entry name" value="ZnMc"/>
    <property type="match status" value="1"/>
</dbReference>
<comment type="cofactor">
    <cofactor evidence="1">
        <name>Ca(2+)</name>
        <dbReference type="ChEBI" id="CHEBI:29108"/>
    </cofactor>
</comment>
<reference evidence="12 13" key="1">
    <citation type="submission" date="2023-07" db="EMBL/GenBank/DDBJ databases">
        <title>Genomic Encyclopedia of Type Strains, Phase IV (KMG-IV): sequencing the most valuable type-strain genomes for metagenomic binning, comparative biology and taxonomic classification.</title>
        <authorList>
            <person name="Goeker M."/>
        </authorList>
    </citation>
    <scope>NUCLEOTIDE SEQUENCE [LARGE SCALE GENOMIC DNA]</scope>
    <source>
        <strain evidence="12 13">DSM 3770</strain>
    </source>
</reference>
<evidence type="ECO:0000256" key="7">
    <source>
        <dbReference type="ARBA" id="ARBA00022737"/>
    </source>
</evidence>
<dbReference type="InterPro" id="IPR018511">
    <property type="entry name" value="Hemolysin-typ_Ca-bd_CS"/>
</dbReference>
<dbReference type="InterPro" id="IPR011049">
    <property type="entry name" value="Serralysin-like_metalloprot_C"/>
</dbReference>
<dbReference type="InterPro" id="IPR050557">
    <property type="entry name" value="RTX_toxin/Mannuronan_C5-epim"/>
</dbReference>
<dbReference type="PRINTS" id="PR00313">
    <property type="entry name" value="CABNDNGRPT"/>
</dbReference>
<organism evidence="12 13">
    <name type="scientific">Xanthobacter agilis</name>
    <dbReference type="NCBI Taxonomy" id="47492"/>
    <lineage>
        <taxon>Bacteria</taxon>
        <taxon>Pseudomonadati</taxon>
        <taxon>Pseudomonadota</taxon>
        <taxon>Alphaproteobacteria</taxon>
        <taxon>Hyphomicrobiales</taxon>
        <taxon>Xanthobacteraceae</taxon>
        <taxon>Xanthobacter</taxon>
    </lineage>
</organism>
<dbReference type="InterPro" id="IPR006026">
    <property type="entry name" value="Peptidase_Metallo"/>
</dbReference>
<dbReference type="Gene3D" id="2.150.10.10">
    <property type="entry name" value="Serralysin-like metalloprotease, C-terminal"/>
    <property type="match status" value="2"/>
</dbReference>